<reference evidence="1" key="1">
    <citation type="submission" date="2018-05" db="EMBL/GenBank/DDBJ databases">
        <authorList>
            <person name="Lanie J.A."/>
            <person name="Ng W.-L."/>
            <person name="Kazmierczak K.M."/>
            <person name="Andrzejewski T.M."/>
            <person name="Davidsen T.M."/>
            <person name="Wayne K.J."/>
            <person name="Tettelin H."/>
            <person name="Glass J.I."/>
            <person name="Rusch D."/>
            <person name="Podicherti R."/>
            <person name="Tsui H.-C.T."/>
            <person name="Winkler M.E."/>
        </authorList>
    </citation>
    <scope>NUCLEOTIDE SEQUENCE</scope>
</reference>
<dbReference type="Pfam" id="PF07586">
    <property type="entry name" value="HXXSHH"/>
    <property type="match status" value="1"/>
</dbReference>
<dbReference type="InterPro" id="IPR011447">
    <property type="entry name" value="DUF1552"/>
</dbReference>
<protein>
    <recommendedName>
        <fullName evidence="2">DUF1552 domain-containing protein</fullName>
    </recommendedName>
</protein>
<gene>
    <name evidence="1" type="ORF">METZ01_LOCUS37660</name>
</gene>
<proteinExistence type="predicted"/>
<evidence type="ECO:0000313" key="1">
    <source>
        <dbReference type="EMBL" id="SUZ84806.1"/>
    </source>
</evidence>
<name>A0A381QZC9_9ZZZZ</name>
<dbReference type="AlphaFoldDB" id="A0A381QZC9"/>
<evidence type="ECO:0008006" key="2">
    <source>
        <dbReference type="Google" id="ProtNLM"/>
    </source>
</evidence>
<sequence>MIPALTAQELTAARPVRRLGIVYVPNGIYMPHWTPTEDGRAFALPTAMEPLAPFQDKTIVLTGLSNKMGDAWPGEGAGDHARGAGAYLTGVHPKKTEGADLRAGTSMDQVVARALGAHTQLSSLELSLESRENVGSCDPGYACAYANTLCWSSATTPLPMENNPRVVFERLFGGNESTDPEAWRARRQEDRSILDAVGDKIARLQGDLGHRDRLKFDEYLEAIRNAERRIQMAEVQSARELPVIDQPAGVPSTFEEHAKIMFDLQLLAYQADLTRVITFMVGHETSQRAYPEIGVPDAHHPLSHHGGNEEKIEKLIRVNQYHAQMFAYYLDRMQNTIDGDGSLLDHSTILYGSGMSDGNGHNHHNLPTLLVGGGNGTIKGGLHIRYARKLEMPITNLFLDVFDTLGVPLDKFGDSTGNLNVLTG</sequence>
<organism evidence="1">
    <name type="scientific">marine metagenome</name>
    <dbReference type="NCBI Taxonomy" id="408172"/>
    <lineage>
        <taxon>unclassified sequences</taxon>
        <taxon>metagenomes</taxon>
        <taxon>ecological metagenomes</taxon>
    </lineage>
</organism>
<accession>A0A381QZC9</accession>
<dbReference type="EMBL" id="UINC01001607">
    <property type="protein sequence ID" value="SUZ84806.1"/>
    <property type="molecule type" value="Genomic_DNA"/>
</dbReference>